<organism evidence="2">
    <name type="scientific">Musa acuminata</name>
    <name type="common">Banana</name>
    <name type="synonym">Musa cavendishii</name>
    <dbReference type="NCBI Taxonomy" id="4641"/>
    <lineage>
        <taxon>Eukaryota</taxon>
        <taxon>Viridiplantae</taxon>
        <taxon>Streptophyta</taxon>
        <taxon>Embryophyta</taxon>
        <taxon>Tracheophyta</taxon>
        <taxon>Spermatophyta</taxon>
        <taxon>Magnoliopsida</taxon>
        <taxon>Liliopsida</taxon>
        <taxon>Zingiberales</taxon>
        <taxon>Musaceae</taxon>
        <taxon>Musa</taxon>
    </lineage>
</organism>
<feature type="region of interest" description="Disordered" evidence="1">
    <location>
        <begin position="1"/>
        <end position="28"/>
    </location>
</feature>
<dbReference type="AlphaFoldDB" id="Q1EP81"/>
<gene>
    <name evidence="2" type="ORF">MA4_54B05.10</name>
</gene>
<feature type="region of interest" description="Disordered" evidence="1">
    <location>
        <begin position="397"/>
        <end position="416"/>
    </location>
</feature>
<feature type="compositionally biased region" description="Low complexity" evidence="1">
    <location>
        <begin position="266"/>
        <end position="277"/>
    </location>
</feature>
<feature type="region of interest" description="Disordered" evidence="1">
    <location>
        <begin position="250"/>
        <end position="295"/>
    </location>
</feature>
<evidence type="ECO:0000256" key="1">
    <source>
        <dbReference type="SAM" id="MobiDB-lite"/>
    </source>
</evidence>
<sequence length="468" mass="52056">MSRLEERASEIGIQRNSQPFAQEAPREQASLEEYEAHKDHARWNELLSDRKSCAKLTKVWGIANSKNLILMQGLEAEVYSEFSMLLGLEWYSGGCIDVESQSNNTNEDTLGVDIEIGLKGGLTHGMYPSRMKGANIEDGTWSGGTVLSLDRGQRHELLQRQDQDHVVPWVFILMEQTHNEDTEASTLEEYTIVLPVKLPGRKWCTTEIVLVGAEAQDPYSGALIAAKPVDFGRPHMEGSQFKFIPQGSECNRDVTKRRHSTADRATGSTTSVNNTTTRRAMDSRSEGHGTTEAGLPGMIEAAGELDCSRAHIRLREPGKSEDKVDLSFHQPNGAAWRTQRDLATQNQASVRMEGDSEEYHRDISTDRGEKGCICEAMDSSAIGMVAPWYRRGAEEVEHAEANSKYRDKTEGARPRNEAGNMWVIPLLLSGVGGRVDGEDGTIPEETKFIRELLQVGVKTSCIPEVRWH</sequence>
<protein>
    <submittedName>
        <fullName evidence="2">Uncharacterized protein</fullName>
    </submittedName>
</protein>
<proteinExistence type="predicted"/>
<dbReference type="EMBL" id="AC186753">
    <property type="protein sequence ID" value="ABF70076.1"/>
    <property type="molecule type" value="Genomic_DNA"/>
</dbReference>
<evidence type="ECO:0000313" key="2">
    <source>
        <dbReference type="EMBL" id="ABF70076.1"/>
    </source>
</evidence>
<accession>Q1EP81</accession>
<reference evidence="2" key="1">
    <citation type="submission" date="2006-05" db="EMBL/GenBank/DDBJ databases">
        <authorList>
            <person name="Town C.D."/>
            <person name="Ronning C.M."/>
            <person name="Cheung F."/>
            <person name="Haas B.J."/>
            <person name="Althoff R."/>
            <person name="Arbogast T."/>
            <person name="Hine E."/>
            <person name="Piffanelli P."/>
            <person name="Tallon L.J."/>
        </authorList>
    </citation>
    <scope>NUCLEOTIDE SEQUENCE</scope>
</reference>
<name>Q1EP81_MUSAC</name>
<feature type="compositionally biased region" description="Basic and acidic residues" evidence="1">
    <location>
        <begin position="279"/>
        <end position="289"/>
    </location>
</feature>